<evidence type="ECO:0000256" key="1">
    <source>
        <dbReference type="SAM" id="MobiDB-lite"/>
    </source>
</evidence>
<evidence type="ECO:0000313" key="2">
    <source>
        <dbReference type="EMBL" id="VFJ96081.1"/>
    </source>
</evidence>
<name>A0A450VCR5_9GAMM</name>
<feature type="region of interest" description="Disordered" evidence="1">
    <location>
        <begin position="1"/>
        <end position="35"/>
    </location>
</feature>
<evidence type="ECO:0000313" key="3">
    <source>
        <dbReference type="EMBL" id="VFJ96800.1"/>
    </source>
</evidence>
<protein>
    <submittedName>
        <fullName evidence="4">Uncharacterized protein</fullName>
    </submittedName>
</protein>
<dbReference type="EMBL" id="CAADFJ010000094">
    <property type="protein sequence ID" value="VFK02558.1"/>
    <property type="molecule type" value="Genomic_DNA"/>
</dbReference>
<reference evidence="4" key="1">
    <citation type="submission" date="2019-02" db="EMBL/GenBank/DDBJ databases">
        <authorList>
            <person name="Gruber-Vodicka R. H."/>
            <person name="Seah K. B. B."/>
        </authorList>
    </citation>
    <scope>NUCLEOTIDE SEQUENCE</scope>
    <source>
        <strain evidence="4">BECK_SA2B12</strain>
        <strain evidence="2">BECK_SA2B15</strain>
        <strain evidence="3">BECK_SA2B20</strain>
    </source>
</reference>
<dbReference type="AlphaFoldDB" id="A0A450VCR5"/>
<proteinExistence type="predicted"/>
<accession>A0A450VCR5</accession>
<organism evidence="4">
    <name type="scientific">Candidatus Kentrum eta</name>
    <dbReference type="NCBI Taxonomy" id="2126337"/>
    <lineage>
        <taxon>Bacteria</taxon>
        <taxon>Pseudomonadati</taxon>
        <taxon>Pseudomonadota</taxon>
        <taxon>Gammaproteobacteria</taxon>
        <taxon>Candidatus Kentrum</taxon>
    </lineage>
</organism>
<sequence length="62" mass="6905">MAPGWAQSIRAESSMQEEYRIPARGPFTADQIKDGDRYELSNGHPIYCLPWGEKPSPLGGKL</sequence>
<evidence type="ECO:0000313" key="4">
    <source>
        <dbReference type="EMBL" id="VFK02558.1"/>
    </source>
</evidence>
<dbReference type="EMBL" id="CAADFG010000097">
    <property type="protein sequence ID" value="VFJ96081.1"/>
    <property type="molecule type" value="Genomic_DNA"/>
</dbReference>
<dbReference type="EMBL" id="CAADFI010000098">
    <property type="protein sequence ID" value="VFJ96800.1"/>
    <property type="molecule type" value="Genomic_DNA"/>
</dbReference>
<gene>
    <name evidence="2" type="ORF">BECKH772A_GA0070896_100975</name>
    <name evidence="3" type="ORF">BECKH772B_GA0070898_100985</name>
    <name evidence="4" type="ORF">BECKH772C_GA0070978_100946</name>
</gene>